<name>A0A9K3JAP5_HELAN</name>
<dbReference type="EMBL" id="MNCJ02000319">
    <property type="protein sequence ID" value="KAF5810985.1"/>
    <property type="molecule type" value="Genomic_DNA"/>
</dbReference>
<dbReference type="Gene3D" id="2.60.120.330">
    <property type="entry name" value="B-lactam Antibiotic, Isopenicillin N Synthase, Chain"/>
    <property type="match status" value="1"/>
</dbReference>
<accession>A0A9K3JAP5</accession>
<sequence length="353" mass="40201">MGIKREKSDSSFTSVMALIQKCQHNIPERYVLPPFQRPNPSRVDQISNNHPVIDLSKMNHPAHRSRIINEVRKACNQLGYFQVINHGIPTSVMKDALDAAEDFFNLPSDEKTRFASTDVHEPVRYGTSVNHGTDKVFYWRDFIKHYANPISDWIHLWPSNPPTYKEKMGNYAKAMQVLQKQLMEVVLESLGLNANYLHDDIEDGSQVMTVNCYPSCPKPDLALGMPPHTDFGTITILNQSHQGLEIMDRDKKWHPVPFIQGALIVQLGDQLEVISNGRYKSVPHRAILNMQRKRFSIASLHSMHIEKKVGPAPELVDEQHPVAYREGSFAGFLDYISDKSISKGKYIDTLKIT</sequence>
<evidence type="ECO:0000256" key="7">
    <source>
        <dbReference type="ARBA" id="ARBA00023242"/>
    </source>
</evidence>
<evidence type="ECO:0000256" key="1">
    <source>
        <dbReference type="ARBA" id="ARBA00004123"/>
    </source>
</evidence>
<dbReference type="GO" id="GO:0005634">
    <property type="term" value="C:nucleus"/>
    <property type="evidence" value="ECO:0007669"/>
    <property type="project" value="UniProtKB-SubCell"/>
</dbReference>
<dbReference type="Pfam" id="PF03171">
    <property type="entry name" value="2OG-FeII_Oxy"/>
    <property type="match status" value="1"/>
</dbReference>
<proteinExistence type="inferred from homology"/>
<dbReference type="InterPro" id="IPR005123">
    <property type="entry name" value="Oxoglu/Fe-dep_dioxygenase_dom"/>
</dbReference>
<dbReference type="OrthoDB" id="627829at2759"/>
<evidence type="ECO:0000256" key="6">
    <source>
        <dbReference type="ARBA" id="ARBA00023004"/>
    </source>
</evidence>
<keyword evidence="7" id="KW-0539">Nucleus</keyword>
<evidence type="ECO:0000313" key="11">
    <source>
        <dbReference type="EMBL" id="KAF5810985.1"/>
    </source>
</evidence>
<dbReference type="Pfam" id="PF14226">
    <property type="entry name" value="DIOX_N"/>
    <property type="match status" value="1"/>
</dbReference>
<dbReference type="FunFam" id="2.60.120.330:FF:000015">
    <property type="entry name" value="Protein DMR6-LIKE OXYGENASE 1"/>
    <property type="match status" value="1"/>
</dbReference>
<comment type="function">
    <text evidence="8">Involved in the regulation of shoot development and salicylic acid (SA) homeostasis.</text>
</comment>
<dbReference type="GO" id="GO:0005737">
    <property type="term" value="C:cytoplasm"/>
    <property type="evidence" value="ECO:0007669"/>
    <property type="project" value="UniProtKB-SubCell"/>
</dbReference>
<reference evidence="11" key="1">
    <citation type="journal article" date="2017" name="Nature">
        <title>The sunflower genome provides insights into oil metabolism, flowering and Asterid evolution.</title>
        <authorList>
            <person name="Badouin H."/>
            <person name="Gouzy J."/>
            <person name="Grassa C.J."/>
            <person name="Murat F."/>
            <person name="Staton S.E."/>
            <person name="Cottret L."/>
            <person name="Lelandais-Briere C."/>
            <person name="Owens G.L."/>
            <person name="Carrere S."/>
            <person name="Mayjonade B."/>
            <person name="Legrand L."/>
            <person name="Gill N."/>
            <person name="Kane N.C."/>
            <person name="Bowers J.E."/>
            <person name="Hubner S."/>
            <person name="Bellec A."/>
            <person name="Berard A."/>
            <person name="Berges H."/>
            <person name="Blanchet N."/>
            <person name="Boniface M.C."/>
            <person name="Brunel D."/>
            <person name="Catrice O."/>
            <person name="Chaidir N."/>
            <person name="Claudel C."/>
            <person name="Donnadieu C."/>
            <person name="Faraut T."/>
            <person name="Fievet G."/>
            <person name="Helmstetter N."/>
            <person name="King M."/>
            <person name="Knapp S.J."/>
            <person name="Lai Z."/>
            <person name="Le Paslier M.C."/>
            <person name="Lippi Y."/>
            <person name="Lorenzon L."/>
            <person name="Mandel J.R."/>
            <person name="Marage G."/>
            <person name="Marchand G."/>
            <person name="Marquand E."/>
            <person name="Bret-Mestries E."/>
            <person name="Morien E."/>
            <person name="Nambeesan S."/>
            <person name="Nguyen T."/>
            <person name="Pegot-Espagnet P."/>
            <person name="Pouilly N."/>
            <person name="Raftis F."/>
            <person name="Sallet E."/>
            <person name="Schiex T."/>
            <person name="Thomas J."/>
            <person name="Vandecasteele C."/>
            <person name="Vares D."/>
            <person name="Vear F."/>
            <person name="Vautrin S."/>
            <person name="Crespi M."/>
            <person name="Mangin B."/>
            <person name="Burke J.M."/>
            <person name="Salse J."/>
            <person name="Munos S."/>
            <person name="Vincourt P."/>
            <person name="Rieseberg L.H."/>
            <person name="Langlade N.B."/>
        </authorList>
    </citation>
    <scope>NUCLEOTIDE SEQUENCE</scope>
    <source>
        <tissue evidence="11">Leaves</tissue>
    </source>
</reference>
<dbReference type="EC" id="1.14.11.9" evidence="11"/>
<keyword evidence="5 9" id="KW-0479">Metal-binding</keyword>
<comment type="caution">
    <text evidence="11">The sequence shown here is derived from an EMBL/GenBank/DDBJ whole genome shotgun (WGS) entry which is preliminary data.</text>
</comment>
<keyword evidence="12" id="KW-1185">Reference proteome</keyword>
<dbReference type="GO" id="GO:0045486">
    <property type="term" value="F:flavanone 3-dioxygenase activity"/>
    <property type="evidence" value="ECO:0007669"/>
    <property type="project" value="UniProtKB-EC"/>
</dbReference>
<keyword evidence="9 11" id="KW-0560">Oxidoreductase</keyword>
<evidence type="ECO:0000256" key="5">
    <source>
        <dbReference type="ARBA" id="ARBA00022723"/>
    </source>
</evidence>
<dbReference type="InterPro" id="IPR026992">
    <property type="entry name" value="DIOX_N"/>
</dbReference>
<evidence type="ECO:0000313" key="12">
    <source>
        <dbReference type="Proteomes" id="UP000215914"/>
    </source>
</evidence>
<organism evidence="11 12">
    <name type="scientific">Helianthus annuus</name>
    <name type="common">Common sunflower</name>
    <dbReference type="NCBI Taxonomy" id="4232"/>
    <lineage>
        <taxon>Eukaryota</taxon>
        <taxon>Viridiplantae</taxon>
        <taxon>Streptophyta</taxon>
        <taxon>Embryophyta</taxon>
        <taxon>Tracheophyta</taxon>
        <taxon>Spermatophyta</taxon>
        <taxon>Magnoliopsida</taxon>
        <taxon>eudicotyledons</taxon>
        <taxon>Gunneridae</taxon>
        <taxon>Pentapetalae</taxon>
        <taxon>asterids</taxon>
        <taxon>campanulids</taxon>
        <taxon>Asterales</taxon>
        <taxon>Asteraceae</taxon>
        <taxon>Asteroideae</taxon>
        <taxon>Heliantheae alliance</taxon>
        <taxon>Heliantheae</taxon>
        <taxon>Helianthus</taxon>
    </lineage>
</organism>
<comment type="similarity">
    <text evidence="3 9">Belongs to the iron/ascorbate-dependent oxidoreductase family.</text>
</comment>
<dbReference type="InterPro" id="IPR050295">
    <property type="entry name" value="Plant_2OG-oxidoreductases"/>
</dbReference>
<evidence type="ECO:0000256" key="2">
    <source>
        <dbReference type="ARBA" id="ARBA00004496"/>
    </source>
</evidence>
<dbReference type="Proteomes" id="UP000215914">
    <property type="component" value="Unassembled WGS sequence"/>
</dbReference>
<evidence type="ECO:0000256" key="4">
    <source>
        <dbReference type="ARBA" id="ARBA00022490"/>
    </source>
</evidence>
<keyword evidence="6 9" id="KW-0408">Iron</keyword>
<reference evidence="11" key="2">
    <citation type="submission" date="2020-06" db="EMBL/GenBank/DDBJ databases">
        <title>Helianthus annuus Genome sequencing and assembly Release 2.</title>
        <authorList>
            <person name="Gouzy J."/>
            <person name="Langlade N."/>
            <person name="Munos S."/>
        </authorList>
    </citation>
    <scope>NUCLEOTIDE SEQUENCE</scope>
    <source>
        <tissue evidence="11">Leaves</tissue>
    </source>
</reference>
<dbReference type="Gramene" id="mRNA:HanXRQr2_Chr04g0176111">
    <property type="protein sequence ID" value="mRNA:HanXRQr2_Chr04g0176111"/>
    <property type="gene ID" value="HanXRQr2_Chr04g0176111"/>
</dbReference>
<evidence type="ECO:0000256" key="3">
    <source>
        <dbReference type="ARBA" id="ARBA00008056"/>
    </source>
</evidence>
<dbReference type="SUPFAM" id="SSF51197">
    <property type="entry name" value="Clavaminate synthase-like"/>
    <property type="match status" value="1"/>
</dbReference>
<protein>
    <submittedName>
        <fullName evidence="11">Flavanone 3-dioxygenase</fullName>
        <ecNumber evidence="11">1.14.11.9</ecNumber>
    </submittedName>
</protein>
<keyword evidence="4" id="KW-0963">Cytoplasm</keyword>
<dbReference type="PROSITE" id="PS51471">
    <property type="entry name" value="FE2OG_OXY"/>
    <property type="match status" value="1"/>
</dbReference>
<dbReference type="InterPro" id="IPR027443">
    <property type="entry name" value="IPNS-like_sf"/>
</dbReference>
<dbReference type="GO" id="GO:0046872">
    <property type="term" value="F:metal ion binding"/>
    <property type="evidence" value="ECO:0007669"/>
    <property type="project" value="UniProtKB-KW"/>
</dbReference>
<dbReference type="PANTHER" id="PTHR47991">
    <property type="entry name" value="OXOGLUTARATE/IRON-DEPENDENT DIOXYGENASE"/>
    <property type="match status" value="1"/>
</dbReference>
<dbReference type="AlphaFoldDB" id="A0A9K3JAP5"/>
<dbReference type="InterPro" id="IPR044861">
    <property type="entry name" value="IPNS-like_FE2OG_OXY"/>
</dbReference>
<evidence type="ECO:0000256" key="9">
    <source>
        <dbReference type="RuleBase" id="RU003682"/>
    </source>
</evidence>
<feature type="domain" description="Fe2OG dioxygenase" evidence="10">
    <location>
        <begin position="204"/>
        <end position="303"/>
    </location>
</feature>
<comment type="subcellular location">
    <subcellularLocation>
        <location evidence="2">Cytoplasm</location>
    </subcellularLocation>
    <subcellularLocation>
        <location evidence="1">Nucleus</location>
    </subcellularLocation>
</comment>
<evidence type="ECO:0000256" key="8">
    <source>
        <dbReference type="ARBA" id="ARBA00059922"/>
    </source>
</evidence>
<evidence type="ECO:0000259" key="10">
    <source>
        <dbReference type="PROSITE" id="PS51471"/>
    </source>
</evidence>
<gene>
    <name evidence="11" type="ORF">HanXRQr2_Chr04g0176111</name>
</gene>